<keyword evidence="10" id="KW-1185">Reference proteome</keyword>
<evidence type="ECO:0000256" key="4">
    <source>
        <dbReference type="ARBA" id="ARBA00022990"/>
    </source>
</evidence>
<comment type="caution">
    <text evidence="7">Lacks conserved residue(s) required for the propagation of feature annotation.</text>
</comment>
<dbReference type="Proteomes" id="UP000386466">
    <property type="component" value="Unassembled WGS sequence"/>
</dbReference>
<sequence>MRRVPMHSLRCFFSKFGLISKRGLLPWCAIKPPGWSQLFLGRACKGNFMHIIGKKCQRGQKRSSVHIYIMNEVLESFYLRLADVVTPLWTMKFEAQKKILQRLESYLQMLNGVNVTTSIPRPEGLCCLLHLLYPLSIQCKAYFLNHYSPDGNPKTVGHYLGIWRDRNIICVWSNHLKNIPEKHNQVAQYYEVFLRQSPIEPCFLFHEAEDTMAIITFHPQELRQKEAVKKFFTTRPGAVCDLTSPYFQESTMMCFSHQQSPYQLLFGDPHLFEDLLGLKIHISPDAFFQINTAGAEVLYLIVGELSGVNSNTILLDICCGTGVIGLSLAQYTSQVLGMELVEQSVEHARWTAAFSGITNCEFHTGQAENILPQLLKSKEDGQFIVAVVNSAQVGLHYYVVQGIQNCRAICIPIFVSCKPHGETTRNIIEMCCPPDSAKKPLGEPFVLRKAVPVDLFPHTLHCELVLLFT</sequence>
<dbReference type="EMBL" id="CAAGRJ010040047">
    <property type="protein sequence ID" value="VFV47188.1"/>
    <property type="molecule type" value="Genomic_DNA"/>
</dbReference>
<evidence type="ECO:0000256" key="3">
    <source>
        <dbReference type="ARBA" id="ARBA00022691"/>
    </source>
</evidence>
<keyword evidence="1 7" id="KW-0489">Methyltransferase</keyword>
<dbReference type="PANTHER" id="PTHR45904:SF1">
    <property type="entry name" value="TRNA (URACIL-5-)-METHYLTRANSFERASE HOMOLOG B"/>
    <property type="match status" value="1"/>
</dbReference>
<protein>
    <recommendedName>
        <fullName evidence="5">tRNA (uracil(54)-C(5))-methyltransferase</fullName>
        <ecNumber evidence="5">2.1.1.35</ecNumber>
    </recommendedName>
</protein>
<evidence type="ECO:0000256" key="1">
    <source>
        <dbReference type="ARBA" id="ARBA00022603"/>
    </source>
</evidence>
<gene>
    <name evidence="9" type="ORF">LYPA_23C018450</name>
</gene>
<feature type="binding site" evidence="7">
    <location>
        <position position="289"/>
    </location>
    <ligand>
        <name>S-adenosyl-L-methionine</name>
        <dbReference type="ChEBI" id="CHEBI:59789"/>
    </ligand>
</feature>
<dbReference type="PROSITE" id="PS51687">
    <property type="entry name" value="SAM_MT_RNA_M5U"/>
    <property type="match status" value="1"/>
</dbReference>
<comment type="catalytic activity">
    <reaction evidence="6">
        <text>uridine(54) in tRNA + S-adenosyl-L-methionine = 5-methyluridine(54) in tRNA + S-adenosyl-L-homocysteine + H(+)</text>
        <dbReference type="Rhea" id="RHEA:42712"/>
        <dbReference type="Rhea" id="RHEA-COMP:10167"/>
        <dbReference type="Rhea" id="RHEA-COMP:10193"/>
        <dbReference type="ChEBI" id="CHEBI:15378"/>
        <dbReference type="ChEBI" id="CHEBI:57856"/>
        <dbReference type="ChEBI" id="CHEBI:59789"/>
        <dbReference type="ChEBI" id="CHEBI:65315"/>
        <dbReference type="ChEBI" id="CHEBI:74447"/>
        <dbReference type="EC" id="2.1.1.35"/>
    </reaction>
    <physiologicalReaction direction="left-to-right" evidence="6">
        <dbReference type="Rhea" id="RHEA:42713"/>
    </physiologicalReaction>
</comment>
<evidence type="ECO:0000256" key="5">
    <source>
        <dbReference type="ARBA" id="ARBA00033763"/>
    </source>
</evidence>
<evidence type="ECO:0000313" key="10">
    <source>
        <dbReference type="Proteomes" id="UP000386466"/>
    </source>
</evidence>
<dbReference type="InterPro" id="IPR045850">
    <property type="entry name" value="TRM2_met"/>
</dbReference>
<name>A0A485PS41_LYNPA</name>
<feature type="binding site" evidence="7">
    <location>
        <position position="339"/>
    </location>
    <ligand>
        <name>S-adenosyl-L-methionine</name>
        <dbReference type="ChEBI" id="CHEBI:59789"/>
    </ligand>
</feature>
<evidence type="ECO:0000256" key="2">
    <source>
        <dbReference type="ARBA" id="ARBA00022679"/>
    </source>
</evidence>
<organism evidence="9 10">
    <name type="scientific">Lynx pardinus</name>
    <name type="common">Iberian lynx</name>
    <name type="synonym">Felis pardina</name>
    <dbReference type="NCBI Taxonomy" id="191816"/>
    <lineage>
        <taxon>Eukaryota</taxon>
        <taxon>Metazoa</taxon>
        <taxon>Chordata</taxon>
        <taxon>Craniata</taxon>
        <taxon>Vertebrata</taxon>
        <taxon>Euteleostomi</taxon>
        <taxon>Mammalia</taxon>
        <taxon>Eutheria</taxon>
        <taxon>Laurasiatheria</taxon>
        <taxon>Carnivora</taxon>
        <taxon>Feliformia</taxon>
        <taxon>Felidae</taxon>
        <taxon>Felinae</taxon>
        <taxon>Lynx</taxon>
    </lineage>
</organism>
<dbReference type="InterPro" id="IPR010280">
    <property type="entry name" value="U5_MeTrfase_fam"/>
</dbReference>
<feature type="domain" description="Methyltransferase" evidence="8">
    <location>
        <begin position="309"/>
        <end position="377"/>
    </location>
</feature>
<evidence type="ECO:0000256" key="6">
    <source>
        <dbReference type="ARBA" id="ARBA00047278"/>
    </source>
</evidence>
<evidence type="ECO:0000313" key="9">
    <source>
        <dbReference type="EMBL" id="VFV47188.1"/>
    </source>
</evidence>
<dbReference type="PANTHER" id="PTHR45904">
    <property type="entry name" value="TRNA (URACIL-5-)-METHYLTRANSFERASE"/>
    <property type="match status" value="1"/>
</dbReference>
<dbReference type="GO" id="GO:0003723">
    <property type="term" value="F:RNA binding"/>
    <property type="evidence" value="ECO:0007669"/>
    <property type="project" value="TreeGrafter"/>
</dbReference>
<dbReference type="SUPFAM" id="SSF53335">
    <property type="entry name" value="S-adenosyl-L-methionine-dependent methyltransferases"/>
    <property type="match status" value="1"/>
</dbReference>
<comment type="similarity">
    <text evidence="7">Belongs to the class I-like SAM-binding methyltransferase superfamily. RNA M5U methyltransferase family.</text>
</comment>
<dbReference type="GO" id="GO:0006396">
    <property type="term" value="P:RNA processing"/>
    <property type="evidence" value="ECO:0007669"/>
    <property type="project" value="InterPro"/>
</dbReference>
<keyword evidence="3 7" id="KW-0949">S-adenosyl-L-methionine</keyword>
<dbReference type="Pfam" id="PF13847">
    <property type="entry name" value="Methyltransf_31"/>
    <property type="match status" value="1"/>
</dbReference>
<dbReference type="CDD" id="cd02440">
    <property type="entry name" value="AdoMet_MTases"/>
    <property type="match status" value="1"/>
</dbReference>
<evidence type="ECO:0000256" key="7">
    <source>
        <dbReference type="PROSITE-ProRule" id="PRU01024"/>
    </source>
</evidence>
<dbReference type="InterPro" id="IPR029063">
    <property type="entry name" value="SAM-dependent_MTases_sf"/>
</dbReference>
<dbReference type="GO" id="GO:0030697">
    <property type="term" value="F:tRNA (uracil(54)-C5)-methyltransferase activity, S-adenosyl methionine-dependent"/>
    <property type="evidence" value="ECO:0007669"/>
    <property type="project" value="UniProtKB-EC"/>
</dbReference>
<dbReference type="Gene3D" id="3.40.50.150">
    <property type="entry name" value="Vaccinia Virus protein VP39"/>
    <property type="match status" value="1"/>
</dbReference>
<keyword evidence="4" id="KW-0007">Acetylation</keyword>
<proteinExistence type="inferred from homology"/>
<dbReference type="EC" id="2.1.1.35" evidence="5"/>
<evidence type="ECO:0000259" key="8">
    <source>
        <dbReference type="Pfam" id="PF13847"/>
    </source>
</evidence>
<reference evidence="9 10" key="1">
    <citation type="submission" date="2019-01" db="EMBL/GenBank/DDBJ databases">
        <authorList>
            <person name="Alioto T."/>
            <person name="Alioto T."/>
        </authorList>
    </citation>
    <scope>NUCLEOTIDE SEQUENCE [LARGE SCALE GENOMIC DNA]</scope>
</reference>
<dbReference type="AlphaFoldDB" id="A0A485PS41"/>
<accession>A0A485PS41</accession>
<feature type="binding site" evidence="7">
    <location>
        <position position="389"/>
    </location>
    <ligand>
        <name>S-adenosyl-L-methionine</name>
        <dbReference type="ChEBI" id="CHEBI:59789"/>
    </ligand>
</feature>
<dbReference type="GO" id="GO:0032259">
    <property type="term" value="P:methylation"/>
    <property type="evidence" value="ECO:0007669"/>
    <property type="project" value="UniProtKB-KW"/>
</dbReference>
<dbReference type="InterPro" id="IPR025714">
    <property type="entry name" value="Methyltranfer_dom"/>
</dbReference>
<feature type="active site" description="Nucleophile" evidence="7">
    <location>
        <position position="432"/>
    </location>
</feature>
<keyword evidence="2 7" id="KW-0808">Transferase</keyword>